<organism evidence="2 3">
    <name type="scientific">Euplotes crassus</name>
    <dbReference type="NCBI Taxonomy" id="5936"/>
    <lineage>
        <taxon>Eukaryota</taxon>
        <taxon>Sar</taxon>
        <taxon>Alveolata</taxon>
        <taxon>Ciliophora</taxon>
        <taxon>Intramacronucleata</taxon>
        <taxon>Spirotrichea</taxon>
        <taxon>Hypotrichia</taxon>
        <taxon>Euplotida</taxon>
        <taxon>Euplotidae</taxon>
        <taxon>Moneuplotes</taxon>
    </lineage>
</organism>
<proteinExistence type="predicted"/>
<feature type="region of interest" description="Disordered" evidence="1">
    <location>
        <begin position="95"/>
        <end position="128"/>
    </location>
</feature>
<gene>
    <name evidence="2" type="ORF">ECRASSUSDP1_LOCUS14930</name>
</gene>
<name>A0AAD1XJ01_EUPCR</name>
<dbReference type="EMBL" id="CAMPGE010014938">
    <property type="protein sequence ID" value="CAI2373584.1"/>
    <property type="molecule type" value="Genomic_DNA"/>
</dbReference>
<accession>A0AAD1XJ01</accession>
<evidence type="ECO:0000256" key="1">
    <source>
        <dbReference type="SAM" id="MobiDB-lite"/>
    </source>
</evidence>
<evidence type="ECO:0000313" key="2">
    <source>
        <dbReference type="EMBL" id="CAI2373584.1"/>
    </source>
</evidence>
<protein>
    <submittedName>
        <fullName evidence="2">Uncharacterized protein</fullName>
    </submittedName>
</protein>
<sequence length="142" mass="16613">MLRFSKAIEICPKCKETKEDCTAQRRKFNKSEFGVNLVSHGHYHKCYKEIYSLETDNFTPSESLLGADYNDLLYEEAKDESEINKKYYDEEYIEHTESEYDSDSDNIPQVASQPPPKPKKKKKSQLSQNQEAFYEEVCYDGP</sequence>
<keyword evidence="3" id="KW-1185">Reference proteome</keyword>
<reference evidence="2" key="1">
    <citation type="submission" date="2023-07" db="EMBL/GenBank/DDBJ databases">
        <authorList>
            <consortium name="AG Swart"/>
            <person name="Singh M."/>
            <person name="Singh A."/>
            <person name="Seah K."/>
            <person name="Emmerich C."/>
        </authorList>
    </citation>
    <scope>NUCLEOTIDE SEQUENCE</scope>
    <source>
        <strain evidence="2">DP1</strain>
    </source>
</reference>
<dbReference type="Proteomes" id="UP001295684">
    <property type="component" value="Unassembled WGS sequence"/>
</dbReference>
<dbReference type="AlphaFoldDB" id="A0AAD1XJ01"/>
<comment type="caution">
    <text evidence="2">The sequence shown here is derived from an EMBL/GenBank/DDBJ whole genome shotgun (WGS) entry which is preliminary data.</text>
</comment>
<evidence type="ECO:0000313" key="3">
    <source>
        <dbReference type="Proteomes" id="UP001295684"/>
    </source>
</evidence>